<sequence length="51" mass="6138">MQRSVITSINGFYLIHRMVMIPYPPPIWFAKSKLRPDQIAYLEKRRTEDTE</sequence>
<organism evidence="1 2">
    <name type="scientific">Victivallis vadensis</name>
    <dbReference type="NCBI Taxonomy" id="172901"/>
    <lineage>
        <taxon>Bacteria</taxon>
        <taxon>Pseudomonadati</taxon>
        <taxon>Lentisphaerota</taxon>
        <taxon>Lentisphaeria</taxon>
        <taxon>Victivallales</taxon>
        <taxon>Victivallaceae</taxon>
        <taxon>Victivallis</taxon>
    </lineage>
</organism>
<evidence type="ECO:0000313" key="1">
    <source>
        <dbReference type="EMBL" id="NMD88035.1"/>
    </source>
</evidence>
<reference evidence="1 2" key="1">
    <citation type="submission" date="2020-04" db="EMBL/GenBank/DDBJ databases">
        <authorList>
            <person name="Hitch T.C.A."/>
            <person name="Wylensek D."/>
            <person name="Clavel T."/>
        </authorList>
    </citation>
    <scope>NUCLEOTIDE SEQUENCE [LARGE SCALE GENOMIC DNA]</scope>
    <source>
        <strain evidence="1 2">COR2-253-APC-1A</strain>
    </source>
</reference>
<proteinExistence type="predicted"/>
<dbReference type="EMBL" id="JABAEW010000035">
    <property type="protein sequence ID" value="NMD88035.1"/>
    <property type="molecule type" value="Genomic_DNA"/>
</dbReference>
<protein>
    <submittedName>
        <fullName evidence="1">Uncharacterized protein</fullName>
    </submittedName>
</protein>
<comment type="caution">
    <text evidence="1">The sequence shown here is derived from an EMBL/GenBank/DDBJ whole genome shotgun (WGS) entry which is preliminary data.</text>
</comment>
<accession>A0A848AWY5</accession>
<dbReference type="Proteomes" id="UP000576225">
    <property type="component" value="Unassembled WGS sequence"/>
</dbReference>
<gene>
    <name evidence="1" type="ORF">HF882_15720</name>
</gene>
<dbReference type="AlphaFoldDB" id="A0A848AWY5"/>
<dbReference type="RefSeq" id="WP_168963286.1">
    <property type="nucleotide sequence ID" value="NZ_JABAEW010000035.1"/>
</dbReference>
<evidence type="ECO:0000313" key="2">
    <source>
        <dbReference type="Proteomes" id="UP000576225"/>
    </source>
</evidence>
<name>A0A848AWY5_9BACT</name>